<dbReference type="AlphaFoldDB" id="A0A5J4Q9W4"/>
<dbReference type="Pfam" id="PF11306">
    <property type="entry name" value="DUF3108"/>
    <property type="match status" value="1"/>
</dbReference>
<proteinExistence type="predicted"/>
<sequence>MKIKRKNEAPLPIPTVTAKHRCRKQGFILLFAGLMLCNPLSVGAQCEIVNTAFKAGEKVTYDLYFNWKFIWTKAGVAQLTIDSILHESKPAYRLNLLVVGDKRADLFFKIRDTLTSVVSERLQPIYFRKGAEENSRYTVDEVSFFNKDGVHYVKQKRTYRDGEVIETEQDDSRCIYDMLSIMAWARSYDLKSYKKGQRINFPIATGRKKDEQTLIYRGKENFTSEEGVTYRCMVLSLVKKQDGKETDVITFYITDDKNHLPVRLDLFFKLVRLLFIRCNGFDVPILL</sequence>
<name>A0A5J4Q9W4_9ZZZZ</name>
<accession>A0A5J4Q9W4</accession>
<dbReference type="EMBL" id="SNRY01004146">
    <property type="protein sequence ID" value="KAA6318575.1"/>
    <property type="molecule type" value="Genomic_DNA"/>
</dbReference>
<reference evidence="1" key="1">
    <citation type="submission" date="2019-03" db="EMBL/GenBank/DDBJ databases">
        <title>Single cell metagenomics reveals metabolic interactions within the superorganism composed of flagellate Streblomastix strix and complex community of Bacteroidetes bacteria on its surface.</title>
        <authorList>
            <person name="Treitli S.C."/>
            <person name="Kolisko M."/>
            <person name="Husnik F."/>
            <person name="Keeling P."/>
            <person name="Hampl V."/>
        </authorList>
    </citation>
    <scope>NUCLEOTIDE SEQUENCE</scope>
    <source>
        <strain evidence="1">STM</strain>
    </source>
</reference>
<evidence type="ECO:0008006" key="2">
    <source>
        <dbReference type="Google" id="ProtNLM"/>
    </source>
</evidence>
<dbReference type="InterPro" id="IPR021457">
    <property type="entry name" value="DUF3108"/>
</dbReference>
<protein>
    <recommendedName>
        <fullName evidence="2">DUF3108 domain-containing protein</fullName>
    </recommendedName>
</protein>
<gene>
    <name evidence="1" type="ORF">EZS27_031433</name>
</gene>
<organism evidence="1">
    <name type="scientific">termite gut metagenome</name>
    <dbReference type="NCBI Taxonomy" id="433724"/>
    <lineage>
        <taxon>unclassified sequences</taxon>
        <taxon>metagenomes</taxon>
        <taxon>organismal metagenomes</taxon>
    </lineage>
</organism>
<comment type="caution">
    <text evidence="1">The sequence shown here is derived from an EMBL/GenBank/DDBJ whole genome shotgun (WGS) entry which is preliminary data.</text>
</comment>
<evidence type="ECO:0000313" key="1">
    <source>
        <dbReference type="EMBL" id="KAA6318575.1"/>
    </source>
</evidence>